<feature type="region of interest" description="Disordered" evidence="1">
    <location>
        <begin position="329"/>
        <end position="357"/>
    </location>
</feature>
<dbReference type="Pfam" id="PF09995">
    <property type="entry name" value="MPAB_Lcp_cat"/>
    <property type="match status" value="1"/>
</dbReference>
<evidence type="ECO:0000256" key="1">
    <source>
        <dbReference type="SAM" id="MobiDB-lite"/>
    </source>
</evidence>
<evidence type="ECO:0000313" key="3">
    <source>
        <dbReference type="EMBL" id="WOC14257.1"/>
    </source>
</evidence>
<dbReference type="PANTHER" id="PTHR36151:SF3">
    <property type="entry name" value="ER-BOUND OXYGENASE MPAB_MPAB'_RUBBER OXYGENASE CATALYTIC DOMAIN-CONTAINING PROTEIN"/>
    <property type="match status" value="1"/>
</dbReference>
<accession>A0AA97CZK5</accession>
<gene>
    <name evidence="3" type="ORF">MP11Mi_33710</name>
</gene>
<dbReference type="InterPro" id="IPR018713">
    <property type="entry name" value="MPAB/Lcp_cat_dom"/>
</dbReference>
<reference evidence="3" key="1">
    <citation type="submission" date="2023-06" db="EMBL/GenBank/DDBJ databases">
        <title>Gordonia sp. nov. and Pseudochrobactrum sp. nov., two species isolated from the burying beetle Nicrophorus vespilloides.</title>
        <authorList>
            <person name="Poehlein A."/>
            <person name="Guzman J."/>
            <person name="Daniel R."/>
            <person name="Vilcinskas A."/>
        </authorList>
    </citation>
    <scope>NUCLEOTIDE SEQUENCE</scope>
    <source>
        <strain evidence="3">MP11Mi</strain>
    </source>
</reference>
<name>A0AA97CZK5_9ACTN</name>
<dbReference type="GO" id="GO:0016491">
    <property type="term" value="F:oxidoreductase activity"/>
    <property type="evidence" value="ECO:0007669"/>
    <property type="project" value="InterPro"/>
</dbReference>
<protein>
    <recommendedName>
        <fullName evidence="2">ER-bound oxygenase mpaB/mpaB'/Rubber oxygenase catalytic domain-containing protein</fullName>
    </recommendedName>
</protein>
<organism evidence="3">
    <name type="scientific">Gordonia sp. MP11Mi</name>
    <dbReference type="NCBI Taxonomy" id="3022769"/>
    <lineage>
        <taxon>Bacteria</taxon>
        <taxon>Bacillati</taxon>
        <taxon>Actinomycetota</taxon>
        <taxon>Actinomycetes</taxon>
        <taxon>Mycobacteriales</taxon>
        <taxon>Gordoniaceae</taxon>
        <taxon>Gordonia</taxon>
    </lineage>
</organism>
<evidence type="ECO:0000259" key="2">
    <source>
        <dbReference type="Pfam" id="PF09995"/>
    </source>
</evidence>
<dbReference type="AlphaFoldDB" id="A0AA97CZK5"/>
<proteinExistence type="predicted"/>
<feature type="domain" description="ER-bound oxygenase mpaB/mpaB'/Rubber oxygenase catalytic" evidence="2">
    <location>
        <begin position="28"/>
        <end position="260"/>
    </location>
</feature>
<dbReference type="EMBL" id="CP128986">
    <property type="protein sequence ID" value="WOC14257.1"/>
    <property type="molecule type" value="Genomic_DNA"/>
</dbReference>
<dbReference type="PANTHER" id="PTHR36151">
    <property type="entry name" value="BLR2777 PROTEIN"/>
    <property type="match status" value="1"/>
</dbReference>
<sequence>MREYFSGSQGEDYKPQDYGFFGPESVTWKVWSYPSSLTIGFQRAVVIEELDPFLVAPVDTTGKIFDKPRLRYDNTLRYFAIAAFADSKTATAASAVLMRIHSNIVGLEPVSGRPYDANSPAQQLWIHLTAWHSILYAYEIYGPGPLTKEEEGKYWEECALAAQLQTCDPTDVPRTRDGVRQYFEAMRPRLAASEVAQDAMNQLLDASVMFPSLPWPLRPGGRIVSEVLRAATIATMPVWQRELAALRQPAWIGRAIRPLLKTAFALVARSPRLEVALIKWISPATYPIVRPVLLSVVPATPRTTTPAAAFKENGTDTPNEILAGLPAKRAGTPTLDLGPSEPMSRPALSYRRRTVPT</sequence>
<dbReference type="RefSeq" id="WP_420040010.1">
    <property type="nucleotide sequence ID" value="NZ_CP128986.1"/>
</dbReference>